<dbReference type="EC" id="3.1.6.1" evidence="7"/>
<dbReference type="PANTHER" id="PTHR42693:SF33">
    <property type="entry name" value="ARYLSULFATASE"/>
    <property type="match status" value="1"/>
</dbReference>
<evidence type="ECO:0000256" key="2">
    <source>
        <dbReference type="ARBA" id="ARBA00022723"/>
    </source>
</evidence>
<dbReference type="InterPro" id="IPR017850">
    <property type="entry name" value="Alkaline_phosphatase_core_sf"/>
</dbReference>
<dbReference type="Gene3D" id="3.40.720.10">
    <property type="entry name" value="Alkaline Phosphatase, subunit A"/>
    <property type="match status" value="1"/>
</dbReference>
<gene>
    <name evidence="7" type="primary">atsA_3</name>
    <name evidence="7" type="ORF">SIN8267_02148</name>
</gene>
<dbReference type="GO" id="GO:0004065">
    <property type="term" value="F:arylsulfatase activity"/>
    <property type="evidence" value="ECO:0007669"/>
    <property type="project" value="UniProtKB-EC"/>
</dbReference>
<evidence type="ECO:0000259" key="6">
    <source>
        <dbReference type="Pfam" id="PF00884"/>
    </source>
</evidence>
<accession>A0ABN8EK26</accession>
<dbReference type="Gene3D" id="3.30.1120.10">
    <property type="match status" value="1"/>
</dbReference>
<dbReference type="PROSITE" id="PS00149">
    <property type="entry name" value="SULFATASE_2"/>
    <property type="match status" value="1"/>
</dbReference>
<keyword evidence="4" id="KW-0106">Calcium</keyword>
<proteinExistence type="inferred from homology"/>
<keyword evidence="3 7" id="KW-0378">Hydrolase</keyword>
<comment type="similarity">
    <text evidence="1">Belongs to the sulfatase family.</text>
</comment>
<keyword evidence="2" id="KW-0479">Metal-binding</keyword>
<organism evidence="7 8">
    <name type="scientific">Sinobacterium norvegicum</name>
    <dbReference type="NCBI Taxonomy" id="1641715"/>
    <lineage>
        <taxon>Bacteria</taxon>
        <taxon>Pseudomonadati</taxon>
        <taxon>Pseudomonadota</taxon>
        <taxon>Gammaproteobacteria</taxon>
        <taxon>Cellvibrionales</taxon>
        <taxon>Spongiibacteraceae</taxon>
        <taxon>Sinobacterium</taxon>
    </lineage>
</organism>
<dbReference type="InterPro" id="IPR050738">
    <property type="entry name" value="Sulfatase"/>
</dbReference>
<keyword evidence="5" id="KW-0732">Signal</keyword>
<feature type="chain" id="PRO_5045548654" evidence="5">
    <location>
        <begin position="25"/>
        <end position="541"/>
    </location>
</feature>
<evidence type="ECO:0000256" key="5">
    <source>
        <dbReference type="SAM" id="SignalP"/>
    </source>
</evidence>
<evidence type="ECO:0000313" key="7">
    <source>
        <dbReference type="EMBL" id="CAH0992033.1"/>
    </source>
</evidence>
<evidence type="ECO:0000313" key="8">
    <source>
        <dbReference type="Proteomes" id="UP000838100"/>
    </source>
</evidence>
<dbReference type="InterPro" id="IPR000917">
    <property type="entry name" value="Sulfatase_N"/>
</dbReference>
<dbReference type="SUPFAM" id="SSF53649">
    <property type="entry name" value="Alkaline phosphatase-like"/>
    <property type="match status" value="1"/>
</dbReference>
<comment type="caution">
    <text evidence="7">The sequence shown here is derived from an EMBL/GenBank/DDBJ whole genome shotgun (WGS) entry which is preliminary data.</text>
</comment>
<dbReference type="Pfam" id="PF00884">
    <property type="entry name" value="Sulfatase"/>
    <property type="match status" value="1"/>
</dbReference>
<dbReference type="InterPro" id="IPR024607">
    <property type="entry name" value="Sulfatase_CS"/>
</dbReference>
<dbReference type="PANTHER" id="PTHR42693">
    <property type="entry name" value="ARYLSULFATASE FAMILY MEMBER"/>
    <property type="match status" value="1"/>
</dbReference>
<dbReference type="Proteomes" id="UP000838100">
    <property type="component" value="Unassembled WGS sequence"/>
</dbReference>
<dbReference type="PROSITE" id="PS00523">
    <property type="entry name" value="SULFATASE_1"/>
    <property type="match status" value="1"/>
</dbReference>
<keyword evidence="8" id="KW-1185">Reference proteome</keyword>
<dbReference type="EMBL" id="CAKLPX010000002">
    <property type="protein sequence ID" value="CAH0992033.1"/>
    <property type="molecule type" value="Genomic_DNA"/>
</dbReference>
<dbReference type="RefSeq" id="WP_237444730.1">
    <property type="nucleotide sequence ID" value="NZ_CAKLPX010000002.1"/>
</dbReference>
<sequence length="541" mass="60077">MIFEKNAIAAFSAIILSAAISAQAADTKPNVLIFVADDLGYADMGFKGSQIQTPNLDRLAGEGAVLNRFYTAPICSPTRAALMTGRDPGTLGVAYSVILPWDTGGVHTDEHFMPESFQQAGYQTAMVGKWHLGHSQQVFHPNERGFDSFYGHLHTEVGFYPPFANLGGIDFQRNGKTIDDQGYETFLLADEASRWIEQRDKTRPFFMYLPFLAPHEPLEAPDEFVEKYKDLEDQREPARSPSSDMSAFGHILPSRRPLYAAVVDAMDQSIGQVLDTLDSENIADNTIVLFFSDNGATRVDGRGGGDNAPLRGGKAESYEGGIRVAALARWPQHIAAGSEIDEMITVMDVFPTLAAATGIKAQNKKTFDGYNALKTLTEDQPVERDNIVIFGSEIPLYGSFNFAAIEGDWKLVQWVEQDLYQITVKNELYNLSNDIGEWNDLSDKHPEQVKRMTEAIAQWRANYPINGTRARIAAPPGWHPPLDWSTFPQPLNELQEEPAHSMAPNKPILYMLDQKQGDRGRLVYDCQRLSLLGNVCNPLSP</sequence>
<feature type="signal peptide" evidence="5">
    <location>
        <begin position="1"/>
        <end position="24"/>
    </location>
</feature>
<feature type="domain" description="Sulfatase N-terminal" evidence="6">
    <location>
        <begin position="29"/>
        <end position="359"/>
    </location>
</feature>
<reference evidence="7" key="1">
    <citation type="submission" date="2021-12" db="EMBL/GenBank/DDBJ databases">
        <authorList>
            <person name="Rodrigo-Torres L."/>
            <person name="Arahal R. D."/>
            <person name="Lucena T."/>
        </authorList>
    </citation>
    <scope>NUCLEOTIDE SEQUENCE</scope>
    <source>
        <strain evidence="7">CECT 8267</strain>
    </source>
</reference>
<protein>
    <submittedName>
        <fullName evidence="7">Arylsulfatase</fullName>
        <ecNumber evidence="7">3.1.6.1</ecNumber>
    </submittedName>
</protein>
<evidence type="ECO:0000256" key="3">
    <source>
        <dbReference type="ARBA" id="ARBA00022801"/>
    </source>
</evidence>
<evidence type="ECO:0000256" key="4">
    <source>
        <dbReference type="ARBA" id="ARBA00022837"/>
    </source>
</evidence>
<evidence type="ECO:0000256" key="1">
    <source>
        <dbReference type="ARBA" id="ARBA00008779"/>
    </source>
</evidence>
<name>A0ABN8EK26_9GAMM</name>